<dbReference type="Pfam" id="PF12804">
    <property type="entry name" value="NTP_transf_3"/>
    <property type="match status" value="1"/>
</dbReference>
<dbReference type="SUPFAM" id="SSF53448">
    <property type="entry name" value="Nucleotide-diphospho-sugar transferases"/>
    <property type="match status" value="1"/>
</dbReference>
<keyword evidence="2" id="KW-0548">Nucleotidyltransferase</keyword>
<dbReference type="Gene3D" id="3.90.550.10">
    <property type="entry name" value="Spore Coat Polysaccharide Biosynthesis Protein SpsA, Chain A"/>
    <property type="match status" value="1"/>
</dbReference>
<evidence type="ECO:0000313" key="3">
    <source>
        <dbReference type="Proteomes" id="UP000318380"/>
    </source>
</evidence>
<feature type="domain" description="MobA-like NTP transferase" evidence="1">
    <location>
        <begin position="5"/>
        <end position="173"/>
    </location>
</feature>
<dbReference type="RefSeq" id="WP_145802302.1">
    <property type="nucleotide sequence ID" value="NZ_VIVK01000001.1"/>
</dbReference>
<dbReference type="OrthoDB" id="4427994at2"/>
<protein>
    <submittedName>
        <fullName evidence="2">Molybdenum cofactor cytidylyltransferase/nicotine blue oxidoreductase</fullName>
    </submittedName>
</protein>
<evidence type="ECO:0000313" key="2">
    <source>
        <dbReference type="EMBL" id="TWD79292.1"/>
    </source>
</evidence>
<keyword evidence="3" id="KW-1185">Reference proteome</keyword>
<organism evidence="2 3">
    <name type="scientific">Kribbella amoyensis</name>
    <dbReference type="NCBI Taxonomy" id="996641"/>
    <lineage>
        <taxon>Bacteria</taxon>
        <taxon>Bacillati</taxon>
        <taxon>Actinomycetota</taxon>
        <taxon>Actinomycetes</taxon>
        <taxon>Propionibacteriales</taxon>
        <taxon>Kribbellaceae</taxon>
        <taxon>Kribbella</taxon>
    </lineage>
</organism>
<proteinExistence type="predicted"/>
<sequence>MELIGVLLAAGAGTRLGRPGGLMHAPDGTPWVVSSVRVLREAGCSRIGVVVGASAPDVVCLLTDEDVTIVPSPSWSDGLSASVRAGLGWAGETDAPVAVVHMVDRPRVGVAVVRRVVAAAAPAPVEGNAPADHTRLARASYDGASGYPVVIGRAHWGAAGAAATGDRSMGPYLKRVPCPLIPCDDLLDPA</sequence>
<dbReference type="InterPro" id="IPR029044">
    <property type="entry name" value="Nucleotide-diphossugar_trans"/>
</dbReference>
<dbReference type="InterPro" id="IPR025877">
    <property type="entry name" value="MobA-like_NTP_Trfase"/>
</dbReference>
<dbReference type="AlphaFoldDB" id="A0A561BKK8"/>
<gene>
    <name evidence="2" type="ORF">FB561_0349</name>
</gene>
<dbReference type="PANTHER" id="PTHR43777">
    <property type="entry name" value="MOLYBDENUM COFACTOR CYTIDYLYLTRANSFERASE"/>
    <property type="match status" value="1"/>
</dbReference>
<dbReference type="EMBL" id="VIVK01000001">
    <property type="protein sequence ID" value="TWD79292.1"/>
    <property type="molecule type" value="Genomic_DNA"/>
</dbReference>
<name>A0A561BKK8_9ACTN</name>
<reference evidence="2 3" key="1">
    <citation type="submission" date="2019-06" db="EMBL/GenBank/DDBJ databases">
        <title>Sequencing the genomes of 1000 actinobacteria strains.</title>
        <authorList>
            <person name="Klenk H.-P."/>
        </authorList>
    </citation>
    <scope>NUCLEOTIDE SEQUENCE [LARGE SCALE GENOMIC DNA]</scope>
    <source>
        <strain evidence="2 3">DSM 24683</strain>
    </source>
</reference>
<dbReference type="GO" id="GO:0016779">
    <property type="term" value="F:nucleotidyltransferase activity"/>
    <property type="evidence" value="ECO:0007669"/>
    <property type="project" value="UniProtKB-KW"/>
</dbReference>
<keyword evidence="2" id="KW-0808">Transferase</keyword>
<dbReference type="Proteomes" id="UP000318380">
    <property type="component" value="Unassembled WGS sequence"/>
</dbReference>
<evidence type="ECO:0000259" key="1">
    <source>
        <dbReference type="Pfam" id="PF12804"/>
    </source>
</evidence>
<dbReference type="PANTHER" id="PTHR43777:SF1">
    <property type="entry name" value="MOLYBDENUM COFACTOR CYTIDYLYLTRANSFERASE"/>
    <property type="match status" value="1"/>
</dbReference>
<comment type="caution">
    <text evidence="2">The sequence shown here is derived from an EMBL/GenBank/DDBJ whole genome shotgun (WGS) entry which is preliminary data.</text>
</comment>
<accession>A0A561BKK8</accession>